<evidence type="ECO:0000313" key="3">
    <source>
        <dbReference type="Proteomes" id="UP000199687"/>
    </source>
</evidence>
<reference evidence="2 3" key="1">
    <citation type="submission" date="2016-10" db="EMBL/GenBank/DDBJ databases">
        <authorList>
            <person name="de Groot N.N."/>
        </authorList>
    </citation>
    <scope>NUCLEOTIDE SEQUENCE [LARGE SCALE GENOMIC DNA]</scope>
    <source>
        <strain evidence="2 3">CGMCC 1.7727</strain>
    </source>
</reference>
<evidence type="ECO:0000313" key="2">
    <source>
        <dbReference type="EMBL" id="SER04240.1"/>
    </source>
</evidence>
<dbReference type="AlphaFoldDB" id="A0A1H9KYK0"/>
<proteinExistence type="predicted"/>
<sequence>MGRDEHRNKKNKNRLPQTPKNQKSDGIDVEFSEELADAEDREAQIRGKLADERQKNNG</sequence>
<evidence type="ECO:0000256" key="1">
    <source>
        <dbReference type="SAM" id="MobiDB-lite"/>
    </source>
</evidence>
<name>A0A1H9KYK0_9BACI</name>
<keyword evidence="3" id="KW-1185">Reference proteome</keyword>
<gene>
    <name evidence="2" type="ORF">SAMN04487944_10120</name>
</gene>
<organism evidence="2 3">
    <name type="scientific">Gracilibacillus ureilyticus</name>
    <dbReference type="NCBI Taxonomy" id="531814"/>
    <lineage>
        <taxon>Bacteria</taxon>
        <taxon>Bacillati</taxon>
        <taxon>Bacillota</taxon>
        <taxon>Bacilli</taxon>
        <taxon>Bacillales</taxon>
        <taxon>Bacillaceae</taxon>
        <taxon>Gracilibacillus</taxon>
    </lineage>
</organism>
<protein>
    <submittedName>
        <fullName evidence="2">YfhD-like protein</fullName>
    </submittedName>
</protein>
<dbReference type="InterPro" id="IPR025435">
    <property type="entry name" value="YfhD-like"/>
</dbReference>
<dbReference type="Proteomes" id="UP000199687">
    <property type="component" value="Unassembled WGS sequence"/>
</dbReference>
<feature type="region of interest" description="Disordered" evidence="1">
    <location>
        <begin position="1"/>
        <end position="28"/>
    </location>
</feature>
<accession>A0A1H9KYK0</accession>
<dbReference type="RefSeq" id="WP_089737742.1">
    <property type="nucleotide sequence ID" value="NZ_FOGL01000001.1"/>
</dbReference>
<dbReference type="Pfam" id="PF14151">
    <property type="entry name" value="YfhD"/>
    <property type="match status" value="1"/>
</dbReference>
<dbReference type="EMBL" id="FOGL01000001">
    <property type="protein sequence ID" value="SER04240.1"/>
    <property type="molecule type" value="Genomic_DNA"/>
</dbReference>
<dbReference type="OrthoDB" id="2973490at2"/>